<dbReference type="GO" id="GO:0016491">
    <property type="term" value="F:oxidoreductase activity"/>
    <property type="evidence" value="ECO:0007669"/>
    <property type="project" value="UniProtKB-KW"/>
</dbReference>
<sequence length="185" mass="20057">MTLDEVAGMRRSVRHYADSALSADDVRAKLEEIIGFVGESAPSWKNSQTHRYYVAVSAEKIAEVRDSLVERNRPKCDNAVALIVSAFVKDTSGFSDVDGKKVADNELGNCWGAYDLGLSDSLLLLKARDAGLDTLIMGLRDSAALRKSLCIPADEEVCAVISVGVRDGEAKKPPRKALSDIAHFM</sequence>
<dbReference type="AlphaFoldDB" id="H7EHC8"/>
<dbReference type="Proteomes" id="UP000003571">
    <property type="component" value="Unassembled WGS sequence"/>
</dbReference>
<comment type="caution">
    <text evidence="4">The sequence shown here is derived from an EMBL/GenBank/DDBJ whole genome shotgun (WGS) entry which is preliminary data.</text>
</comment>
<dbReference type="Pfam" id="PF00881">
    <property type="entry name" value="Nitroreductase"/>
    <property type="match status" value="1"/>
</dbReference>
<dbReference type="RefSeq" id="WP_002701972.1">
    <property type="nucleotide sequence ID" value="NZ_AGRW01000025.1"/>
</dbReference>
<gene>
    <name evidence="4" type="ORF">TresaDRAFT_2502</name>
</gene>
<comment type="similarity">
    <text evidence="1">Belongs to the nitroreductase family.</text>
</comment>
<dbReference type="PANTHER" id="PTHR43673:SF10">
    <property type="entry name" value="NADH DEHYDROGENASE_NAD(P)H NITROREDUCTASE XCC3605-RELATED"/>
    <property type="match status" value="1"/>
</dbReference>
<keyword evidence="2" id="KW-0560">Oxidoreductase</keyword>
<accession>H7EHC8</accession>
<dbReference type="eggNOG" id="COG0778">
    <property type="taxonomic scope" value="Bacteria"/>
</dbReference>
<dbReference type="PATRIC" id="fig|907348.3.peg.189"/>
<dbReference type="InterPro" id="IPR029479">
    <property type="entry name" value="Nitroreductase"/>
</dbReference>
<dbReference type="OrthoDB" id="9812105at2"/>
<dbReference type="Gene3D" id="3.40.109.10">
    <property type="entry name" value="NADH Oxidase"/>
    <property type="match status" value="1"/>
</dbReference>
<dbReference type="CDD" id="cd02062">
    <property type="entry name" value="Nitro_FMN_reductase"/>
    <property type="match status" value="1"/>
</dbReference>
<dbReference type="EMBL" id="AGRW01000025">
    <property type="protein sequence ID" value="EIC03048.1"/>
    <property type="molecule type" value="Genomic_DNA"/>
</dbReference>
<evidence type="ECO:0000313" key="4">
    <source>
        <dbReference type="EMBL" id="EIC03048.1"/>
    </source>
</evidence>
<evidence type="ECO:0000256" key="1">
    <source>
        <dbReference type="ARBA" id="ARBA00007118"/>
    </source>
</evidence>
<reference evidence="4 5" key="1">
    <citation type="submission" date="2011-09" db="EMBL/GenBank/DDBJ databases">
        <title>The draft genome of Treponema saccharophilum DSM 2985.</title>
        <authorList>
            <consortium name="US DOE Joint Genome Institute (JGI-PGF)"/>
            <person name="Lucas S."/>
            <person name="Copeland A."/>
            <person name="Lapidus A."/>
            <person name="Glavina del Rio T."/>
            <person name="Dalin E."/>
            <person name="Tice H."/>
            <person name="Bruce D."/>
            <person name="Goodwin L."/>
            <person name="Pitluck S."/>
            <person name="Peters L."/>
            <person name="Kyrpides N."/>
            <person name="Mavromatis K."/>
            <person name="Ivanova N."/>
            <person name="Markowitz V."/>
            <person name="Cheng J.-F."/>
            <person name="Hugenholtz P."/>
            <person name="Woyke T."/>
            <person name="Wu D."/>
            <person name="Gronow S."/>
            <person name="Wellnitz S."/>
            <person name="Brambilla E."/>
            <person name="Klenk H.-P."/>
            <person name="Eisen J.A."/>
        </authorList>
    </citation>
    <scope>NUCLEOTIDE SEQUENCE [LARGE SCALE GENOMIC DNA]</scope>
    <source>
        <strain evidence="4 5">DSM 2985</strain>
    </source>
</reference>
<evidence type="ECO:0000256" key="2">
    <source>
        <dbReference type="ARBA" id="ARBA00023002"/>
    </source>
</evidence>
<dbReference type="InterPro" id="IPR000415">
    <property type="entry name" value="Nitroreductase-like"/>
</dbReference>
<evidence type="ECO:0000259" key="3">
    <source>
        <dbReference type="Pfam" id="PF00881"/>
    </source>
</evidence>
<dbReference type="SUPFAM" id="SSF55469">
    <property type="entry name" value="FMN-dependent nitroreductase-like"/>
    <property type="match status" value="1"/>
</dbReference>
<feature type="domain" description="Nitroreductase" evidence="3">
    <location>
        <begin position="9"/>
        <end position="164"/>
    </location>
</feature>
<evidence type="ECO:0000313" key="5">
    <source>
        <dbReference type="Proteomes" id="UP000003571"/>
    </source>
</evidence>
<protein>
    <submittedName>
        <fullName evidence="4">Nitroreductase</fullName>
    </submittedName>
</protein>
<proteinExistence type="inferred from homology"/>
<dbReference type="STRING" id="907348.TresaDRAFT_2502"/>
<keyword evidence="5" id="KW-1185">Reference proteome</keyword>
<organism evidence="4 5">
    <name type="scientific">Treponema saccharophilum DSM 2985</name>
    <dbReference type="NCBI Taxonomy" id="907348"/>
    <lineage>
        <taxon>Bacteria</taxon>
        <taxon>Pseudomonadati</taxon>
        <taxon>Spirochaetota</taxon>
        <taxon>Spirochaetia</taxon>
        <taxon>Spirochaetales</taxon>
        <taxon>Treponemataceae</taxon>
        <taxon>Treponema</taxon>
    </lineage>
</organism>
<name>H7EHC8_9SPIR</name>
<dbReference type="PANTHER" id="PTHR43673">
    <property type="entry name" value="NAD(P)H NITROREDUCTASE YDGI-RELATED"/>
    <property type="match status" value="1"/>
</dbReference>